<organism evidence="1 2">
    <name type="scientific">Gossypium stocksii</name>
    <dbReference type="NCBI Taxonomy" id="47602"/>
    <lineage>
        <taxon>Eukaryota</taxon>
        <taxon>Viridiplantae</taxon>
        <taxon>Streptophyta</taxon>
        <taxon>Embryophyta</taxon>
        <taxon>Tracheophyta</taxon>
        <taxon>Spermatophyta</taxon>
        <taxon>Magnoliopsida</taxon>
        <taxon>eudicotyledons</taxon>
        <taxon>Gunneridae</taxon>
        <taxon>Pentapetalae</taxon>
        <taxon>rosids</taxon>
        <taxon>malvids</taxon>
        <taxon>Malvales</taxon>
        <taxon>Malvaceae</taxon>
        <taxon>Malvoideae</taxon>
        <taxon>Gossypium</taxon>
    </lineage>
</organism>
<sequence length="104" mass="11771">MQAMLIAKGHCDEIERLVLRAKFGVANGMPKTLSRSRCSFLWRALTKVWLLIWENLLWAMGDGRNIKCRSEPCFPNMGSLVLIPEQTNLDLECLLSDMVSDDGT</sequence>
<dbReference type="AlphaFoldDB" id="A0A9D3WE52"/>
<comment type="caution">
    <text evidence="1">The sequence shown here is derived from an EMBL/GenBank/DDBJ whole genome shotgun (WGS) entry which is preliminary data.</text>
</comment>
<proteinExistence type="predicted"/>
<dbReference type="Proteomes" id="UP000828251">
    <property type="component" value="Unassembled WGS sequence"/>
</dbReference>
<keyword evidence="2" id="KW-1185">Reference proteome</keyword>
<name>A0A9D3WE52_9ROSI</name>
<reference evidence="1 2" key="1">
    <citation type="journal article" date="2021" name="Plant Biotechnol. J.">
        <title>Multi-omics assisted identification of the key and species-specific regulatory components of drought-tolerant mechanisms in Gossypium stocksii.</title>
        <authorList>
            <person name="Yu D."/>
            <person name="Ke L."/>
            <person name="Zhang D."/>
            <person name="Wu Y."/>
            <person name="Sun Y."/>
            <person name="Mei J."/>
            <person name="Sun J."/>
            <person name="Sun Y."/>
        </authorList>
    </citation>
    <scope>NUCLEOTIDE SEQUENCE [LARGE SCALE GENOMIC DNA]</scope>
    <source>
        <strain evidence="2">cv. E1</strain>
        <tissue evidence="1">Leaf</tissue>
    </source>
</reference>
<dbReference type="EMBL" id="JAIQCV010000002">
    <property type="protein sequence ID" value="KAH1122894.1"/>
    <property type="molecule type" value="Genomic_DNA"/>
</dbReference>
<protein>
    <submittedName>
        <fullName evidence="1">Uncharacterized protein</fullName>
    </submittedName>
</protein>
<evidence type="ECO:0000313" key="1">
    <source>
        <dbReference type="EMBL" id="KAH1122894.1"/>
    </source>
</evidence>
<dbReference type="OrthoDB" id="1750675at2759"/>
<evidence type="ECO:0000313" key="2">
    <source>
        <dbReference type="Proteomes" id="UP000828251"/>
    </source>
</evidence>
<accession>A0A9D3WE52</accession>
<gene>
    <name evidence="1" type="ORF">J1N35_006054</name>
</gene>